<name>A0ABN9HEF4_9NEOB</name>
<dbReference type="EMBL" id="CATNWA010020866">
    <property type="protein sequence ID" value="CAI9620188.1"/>
    <property type="molecule type" value="Genomic_DNA"/>
</dbReference>
<keyword evidence="2" id="KW-1185">Reference proteome</keyword>
<sequence length="52" mass="5645">MKSPILGPSFLNPQHTDCTGVYWPFCRGLTMVLGSTPADRSQDQSSGLHPGR</sequence>
<accession>A0ABN9HEF4</accession>
<evidence type="ECO:0000313" key="1">
    <source>
        <dbReference type="EMBL" id="CAI9620188.1"/>
    </source>
</evidence>
<reference evidence="1" key="1">
    <citation type="submission" date="2023-05" db="EMBL/GenBank/DDBJ databases">
        <authorList>
            <person name="Stuckert A."/>
        </authorList>
    </citation>
    <scope>NUCLEOTIDE SEQUENCE</scope>
</reference>
<dbReference type="Proteomes" id="UP001162483">
    <property type="component" value="Unassembled WGS sequence"/>
</dbReference>
<comment type="caution">
    <text evidence="1">The sequence shown here is derived from an EMBL/GenBank/DDBJ whole genome shotgun (WGS) entry which is preliminary data.</text>
</comment>
<organism evidence="1 2">
    <name type="scientific">Staurois parvus</name>
    <dbReference type="NCBI Taxonomy" id="386267"/>
    <lineage>
        <taxon>Eukaryota</taxon>
        <taxon>Metazoa</taxon>
        <taxon>Chordata</taxon>
        <taxon>Craniata</taxon>
        <taxon>Vertebrata</taxon>
        <taxon>Euteleostomi</taxon>
        <taxon>Amphibia</taxon>
        <taxon>Batrachia</taxon>
        <taxon>Anura</taxon>
        <taxon>Neobatrachia</taxon>
        <taxon>Ranoidea</taxon>
        <taxon>Ranidae</taxon>
        <taxon>Staurois</taxon>
    </lineage>
</organism>
<proteinExistence type="predicted"/>
<gene>
    <name evidence="1" type="ORF">SPARVUS_LOCUS15948592</name>
</gene>
<evidence type="ECO:0000313" key="2">
    <source>
        <dbReference type="Proteomes" id="UP001162483"/>
    </source>
</evidence>
<protein>
    <submittedName>
        <fullName evidence="1">Uncharacterized protein</fullName>
    </submittedName>
</protein>